<keyword evidence="3" id="KW-1185">Reference proteome</keyword>
<feature type="signal peptide" evidence="1">
    <location>
        <begin position="1"/>
        <end position="19"/>
    </location>
</feature>
<protein>
    <submittedName>
        <fullName evidence="2">Uncharacterized protein</fullName>
    </submittedName>
</protein>
<name>A0A5C3QJQ8_9AGAR</name>
<reference evidence="2 3" key="1">
    <citation type="journal article" date="2019" name="Nat. Ecol. Evol.">
        <title>Megaphylogeny resolves global patterns of mushroom evolution.</title>
        <authorList>
            <person name="Varga T."/>
            <person name="Krizsan K."/>
            <person name="Foldi C."/>
            <person name="Dima B."/>
            <person name="Sanchez-Garcia M."/>
            <person name="Sanchez-Ramirez S."/>
            <person name="Szollosi G.J."/>
            <person name="Szarkandi J.G."/>
            <person name="Papp V."/>
            <person name="Albert L."/>
            <person name="Andreopoulos W."/>
            <person name="Angelini C."/>
            <person name="Antonin V."/>
            <person name="Barry K.W."/>
            <person name="Bougher N.L."/>
            <person name="Buchanan P."/>
            <person name="Buyck B."/>
            <person name="Bense V."/>
            <person name="Catcheside P."/>
            <person name="Chovatia M."/>
            <person name="Cooper J."/>
            <person name="Damon W."/>
            <person name="Desjardin D."/>
            <person name="Finy P."/>
            <person name="Geml J."/>
            <person name="Haridas S."/>
            <person name="Hughes K."/>
            <person name="Justo A."/>
            <person name="Karasinski D."/>
            <person name="Kautmanova I."/>
            <person name="Kiss B."/>
            <person name="Kocsube S."/>
            <person name="Kotiranta H."/>
            <person name="LaButti K.M."/>
            <person name="Lechner B.E."/>
            <person name="Liimatainen K."/>
            <person name="Lipzen A."/>
            <person name="Lukacs Z."/>
            <person name="Mihaltcheva S."/>
            <person name="Morgado L.N."/>
            <person name="Niskanen T."/>
            <person name="Noordeloos M.E."/>
            <person name="Ohm R.A."/>
            <person name="Ortiz-Santana B."/>
            <person name="Ovrebo C."/>
            <person name="Racz N."/>
            <person name="Riley R."/>
            <person name="Savchenko A."/>
            <person name="Shiryaev A."/>
            <person name="Soop K."/>
            <person name="Spirin V."/>
            <person name="Szebenyi C."/>
            <person name="Tomsovsky M."/>
            <person name="Tulloss R.E."/>
            <person name="Uehling J."/>
            <person name="Grigoriev I.V."/>
            <person name="Vagvolgyi C."/>
            <person name="Papp T."/>
            <person name="Martin F.M."/>
            <person name="Miettinen O."/>
            <person name="Hibbett D.S."/>
            <person name="Nagy L.G."/>
        </authorList>
    </citation>
    <scope>NUCLEOTIDE SEQUENCE [LARGE SCALE GENOMIC DNA]</scope>
    <source>
        <strain evidence="2 3">CBS 309.79</strain>
    </source>
</reference>
<dbReference type="STRING" id="1884261.A0A5C3QJQ8"/>
<dbReference type="OrthoDB" id="27214at2759"/>
<dbReference type="Proteomes" id="UP000305067">
    <property type="component" value="Unassembled WGS sequence"/>
</dbReference>
<organism evidence="2 3">
    <name type="scientific">Pterulicium gracile</name>
    <dbReference type="NCBI Taxonomy" id="1884261"/>
    <lineage>
        <taxon>Eukaryota</taxon>
        <taxon>Fungi</taxon>
        <taxon>Dikarya</taxon>
        <taxon>Basidiomycota</taxon>
        <taxon>Agaricomycotina</taxon>
        <taxon>Agaricomycetes</taxon>
        <taxon>Agaricomycetidae</taxon>
        <taxon>Agaricales</taxon>
        <taxon>Pleurotineae</taxon>
        <taxon>Pterulaceae</taxon>
        <taxon>Pterulicium</taxon>
    </lineage>
</organism>
<dbReference type="PANTHER" id="PTHR37049:SF4">
    <property type="entry name" value="RHODANESE DOMAIN-CONTAINING PROTEIN"/>
    <property type="match status" value="1"/>
</dbReference>
<dbReference type="PANTHER" id="PTHR37049">
    <property type="entry name" value="PEPTIDASE S41 FAMILY PROTEIN"/>
    <property type="match status" value="1"/>
</dbReference>
<sequence>MSSIKVLLAFALGASNALAQPADPCAKIGGQKWIAPADLRACFTSFPVDPVIKENIIEVINKTLGFHTSTNYQIQAPHPFDRDVREDVLADLSRIRRRSRKSDCDLHIDFSRTLKRLNDGHCTWTNNCYDSLFLNYLPIPLVLLTDARGTQSVHIAPAAFDVSTADFPNQIQVWQDALPGNLKGKLSTLSGANVLQINNEDPFVAVNANAAITGSYQSFGTRQNSFFSSYQSAPTGWMYIIGNFTQQALPLHDNAELTLQVSGSIKPIRIKLPFRARNGPNTVAFTNSTTFRQNNCVARPTTNGIDINSLMDHAPIPNVDLPLTLQPPSSLPGSGGTAARFYLLKDRVTGVLALGSFLDVSYEALLESLYTGLVDLKERGAKRLVIDVLLDMPGFVCIAHLVGAKATTVPQAGLYTTARAGPLDQEIVSVLNRDPSIDSTLSLFYNPLAWRNITNEFFDADDHWLRPVVRKVINGRQDAFSPRLGQECQPQGFLIPPPEEGLFDAKQSVIVSNGRCHLQISITENGGTRNVVVGGKKDVKQHFCGVIGGQSTNFRQMDTEVKSTGLKDHSLAPPDLLVNGGQGITWRLGFGIKNPAEPAEWQDHTATINLPLTVQTSNNPQAIWEEVVKRVFTV</sequence>
<dbReference type="EMBL" id="ML178825">
    <property type="protein sequence ID" value="TFL01380.1"/>
    <property type="molecule type" value="Genomic_DNA"/>
</dbReference>
<proteinExistence type="predicted"/>
<evidence type="ECO:0000313" key="3">
    <source>
        <dbReference type="Proteomes" id="UP000305067"/>
    </source>
</evidence>
<dbReference type="InterPro" id="IPR052766">
    <property type="entry name" value="S41A_metabolite_peptidase"/>
</dbReference>
<evidence type="ECO:0000256" key="1">
    <source>
        <dbReference type="SAM" id="SignalP"/>
    </source>
</evidence>
<accession>A0A5C3QJQ8</accession>
<keyword evidence="1" id="KW-0732">Signal</keyword>
<evidence type="ECO:0000313" key="2">
    <source>
        <dbReference type="EMBL" id="TFL01380.1"/>
    </source>
</evidence>
<feature type="chain" id="PRO_5022857546" evidence="1">
    <location>
        <begin position="20"/>
        <end position="634"/>
    </location>
</feature>
<dbReference type="AlphaFoldDB" id="A0A5C3QJQ8"/>
<gene>
    <name evidence="2" type="ORF">BDV98DRAFT_612709</name>
</gene>